<dbReference type="Gene3D" id="3.40.50.300">
    <property type="entry name" value="P-loop containing nucleotide triphosphate hydrolases"/>
    <property type="match status" value="3"/>
</dbReference>
<dbReference type="SMART" id="SM00382">
    <property type="entry name" value="AAA"/>
    <property type="match status" value="2"/>
</dbReference>
<dbReference type="SUPFAM" id="SSF52540">
    <property type="entry name" value="P-loop containing nucleoside triphosphate hydrolases"/>
    <property type="match status" value="2"/>
</dbReference>
<keyword evidence="2" id="KW-0547">Nucleotide-binding</keyword>
<evidence type="ECO:0000256" key="1">
    <source>
        <dbReference type="ARBA" id="ARBA00022737"/>
    </source>
</evidence>
<dbReference type="Proteomes" id="UP000254765">
    <property type="component" value="Unassembled WGS sequence"/>
</dbReference>
<reference evidence="6 7" key="1">
    <citation type="submission" date="2018-06" db="EMBL/GenBank/DDBJ databases">
        <authorList>
            <consortium name="Pathogen Informatics"/>
            <person name="Doyle S."/>
        </authorList>
    </citation>
    <scope>NUCLEOTIDE SEQUENCE [LARGE SCALE GENOMIC DNA]</scope>
    <source>
        <strain evidence="6 7">NCTC10211</strain>
    </source>
</reference>
<dbReference type="InterPro" id="IPR050611">
    <property type="entry name" value="ABCF"/>
</dbReference>
<dbReference type="PANTHER" id="PTHR19211">
    <property type="entry name" value="ATP-BINDING TRANSPORT PROTEIN-RELATED"/>
    <property type="match status" value="1"/>
</dbReference>
<accession>A0A379YI50</accession>
<feature type="region of interest" description="Disordered" evidence="4">
    <location>
        <begin position="234"/>
        <end position="270"/>
    </location>
</feature>
<keyword evidence="3 6" id="KW-0067">ATP-binding</keyword>
<evidence type="ECO:0000259" key="5">
    <source>
        <dbReference type="PROSITE" id="PS50893"/>
    </source>
</evidence>
<dbReference type="InterPro" id="IPR027417">
    <property type="entry name" value="P-loop_NTPase"/>
</dbReference>
<dbReference type="InterPro" id="IPR003593">
    <property type="entry name" value="AAA+_ATPase"/>
</dbReference>
<evidence type="ECO:0000256" key="4">
    <source>
        <dbReference type="SAM" id="MobiDB-lite"/>
    </source>
</evidence>
<dbReference type="GO" id="GO:0005524">
    <property type="term" value="F:ATP binding"/>
    <property type="evidence" value="ECO:0007669"/>
    <property type="project" value="UniProtKB-KW"/>
</dbReference>
<dbReference type="CDD" id="cd03221">
    <property type="entry name" value="ABCF_EF-3"/>
    <property type="match status" value="1"/>
</dbReference>
<dbReference type="PROSITE" id="PS00211">
    <property type="entry name" value="ABC_TRANSPORTER_1"/>
    <property type="match status" value="1"/>
</dbReference>
<name>A0A379YI50_SERMA</name>
<gene>
    <name evidence="6" type="primary">yjjK_2</name>
    <name evidence="6" type="ORF">NCTC10211_01790</name>
</gene>
<dbReference type="InterPro" id="IPR017871">
    <property type="entry name" value="ABC_transporter-like_CS"/>
</dbReference>
<feature type="domain" description="ABC transporter" evidence="5">
    <location>
        <begin position="10"/>
        <end position="242"/>
    </location>
</feature>
<dbReference type="FunFam" id="3.40.50.300:FF:001320">
    <property type="entry name" value="Heme ABC transporter ATP-binding protein"/>
    <property type="match status" value="1"/>
</dbReference>
<dbReference type="AlphaFoldDB" id="A0A379YI50"/>
<dbReference type="Pfam" id="PF00005">
    <property type="entry name" value="ABC_tran"/>
    <property type="match status" value="2"/>
</dbReference>
<protein>
    <submittedName>
        <fullName evidence="6">Uncharacterized ABC transporter ATP-binding protein YjjK</fullName>
    </submittedName>
</protein>
<sequence length="540" mass="58263">MAHSAQSPYFVLHQLICQFADGETLFGPLDLAFDRQRCGLVGRNGVGKTQLLRLIAGLDQPGNGHVESHATVAYVAQQPEIAADTTLAQLLGYGEAFAALARLEQGRPLADDIDRLEGRWDLHDRLQNAFAAAGLPAFDPLRSASSLSGGERMRAALCGALLGEADFLLLDEPTNHLDNAGRAWLYQQLDQWRGGLLIASHDRQLLACMERIVELTPGALRSYGGNYDDYRRQRDTEQQAARADLEHAREERRRTRARQQKEHDMSQRRSAQTLRVVDTLNIASFERVAYKSAAKESLGTLRKQHQDRRDSLDAAVREAYQRVEEEQPVLLALPGSEVNANKQVLVLERLQLPFVSAPPLDLRIDGPMRVALTGPNGCGKSTLLKTVLGQLAALSRPLSLPAVDGLPRSNPVAARSGPVGNGTSGAAGFAVGGRGVAHPAAQLQLGADRIALPLGSLSGGERLKAALACALWRRQPAQLLLLDEPTNHLDLASSLAIETALADFPRRDAGGVARRRLPAGAAAGRTACTDRRTAGGFRPG</sequence>
<dbReference type="InterPro" id="IPR003439">
    <property type="entry name" value="ABC_transporter-like_ATP-bd"/>
</dbReference>
<dbReference type="PANTHER" id="PTHR19211:SF6">
    <property type="entry name" value="BLL7188 PROTEIN"/>
    <property type="match status" value="1"/>
</dbReference>
<evidence type="ECO:0000256" key="2">
    <source>
        <dbReference type="ARBA" id="ARBA00022741"/>
    </source>
</evidence>
<dbReference type="GO" id="GO:0016887">
    <property type="term" value="F:ATP hydrolysis activity"/>
    <property type="evidence" value="ECO:0007669"/>
    <property type="project" value="InterPro"/>
</dbReference>
<organism evidence="6 7">
    <name type="scientific">Serratia marcescens</name>
    <dbReference type="NCBI Taxonomy" id="615"/>
    <lineage>
        <taxon>Bacteria</taxon>
        <taxon>Pseudomonadati</taxon>
        <taxon>Pseudomonadota</taxon>
        <taxon>Gammaproteobacteria</taxon>
        <taxon>Enterobacterales</taxon>
        <taxon>Yersiniaceae</taxon>
        <taxon>Serratia</taxon>
    </lineage>
</organism>
<dbReference type="EMBL" id="UGYK01000002">
    <property type="protein sequence ID" value="SUI44825.1"/>
    <property type="molecule type" value="Genomic_DNA"/>
</dbReference>
<evidence type="ECO:0000256" key="3">
    <source>
        <dbReference type="ARBA" id="ARBA00022840"/>
    </source>
</evidence>
<dbReference type="PROSITE" id="PS50893">
    <property type="entry name" value="ABC_TRANSPORTER_2"/>
    <property type="match status" value="1"/>
</dbReference>
<evidence type="ECO:0000313" key="7">
    <source>
        <dbReference type="Proteomes" id="UP000254765"/>
    </source>
</evidence>
<proteinExistence type="predicted"/>
<evidence type="ECO:0000313" key="6">
    <source>
        <dbReference type="EMBL" id="SUI44825.1"/>
    </source>
</evidence>
<keyword evidence="1" id="KW-0677">Repeat</keyword>
<feature type="compositionally biased region" description="Basic and acidic residues" evidence="4">
    <location>
        <begin position="234"/>
        <end position="267"/>
    </location>
</feature>